<protein>
    <submittedName>
        <fullName evidence="3">Uncharacterized protein</fullName>
    </submittedName>
</protein>
<dbReference type="STRING" id="91626.A0A0C9M5B0"/>
<accession>A0A0C9M5B0</accession>
<reference evidence="3" key="1">
    <citation type="submission" date="2014-09" db="EMBL/GenBank/DDBJ databases">
        <title>Draft genome sequence of an oleaginous Mucoromycotina fungus Mucor ambiguus NBRC6742.</title>
        <authorList>
            <person name="Takeda I."/>
            <person name="Yamane N."/>
            <person name="Morita T."/>
            <person name="Tamano K."/>
            <person name="Machida M."/>
            <person name="Baker S."/>
            <person name="Koike H."/>
        </authorList>
    </citation>
    <scope>NUCLEOTIDE SEQUENCE</scope>
    <source>
        <strain evidence="3">NBRC 6742</strain>
    </source>
</reference>
<gene>
    <name evidence="3" type="ORF">MAM1_0010d01073</name>
</gene>
<dbReference type="AlphaFoldDB" id="A0A0C9M5B0"/>
<name>A0A0C9M5B0_9FUNG</name>
<feature type="compositionally biased region" description="Basic and acidic residues" evidence="1">
    <location>
        <begin position="1"/>
        <end position="11"/>
    </location>
</feature>
<keyword evidence="4" id="KW-1185">Reference proteome</keyword>
<feature type="transmembrane region" description="Helical" evidence="2">
    <location>
        <begin position="86"/>
        <end position="112"/>
    </location>
</feature>
<feature type="compositionally biased region" description="Low complexity" evidence="1">
    <location>
        <begin position="21"/>
        <end position="40"/>
    </location>
</feature>
<proteinExistence type="predicted"/>
<keyword evidence="2" id="KW-0812">Transmembrane</keyword>
<evidence type="ECO:0000313" key="3">
    <source>
        <dbReference type="EMBL" id="GAN01639.1"/>
    </source>
</evidence>
<evidence type="ECO:0000313" key="4">
    <source>
        <dbReference type="Proteomes" id="UP000053815"/>
    </source>
</evidence>
<dbReference type="EMBL" id="DF836299">
    <property type="protein sequence ID" value="GAN01639.1"/>
    <property type="molecule type" value="Genomic_DNA"/>
</dbReference>
<evidence type="ECO:0000256" key="2">
    <source>
        <dbReference type="SAM" id="Phobius"/>
    </source>
</evidence>
<feature type="region of interest" description="Disordered" evidence="1">
    <location>
        <begin position="1"/>
        <end position="42"/>
    </location>
</feature>
<organism evidence="3">
    <name type="scientific">Mucor ambiguus</name>
    <dbReference type="NCBI Taxonomy" id="91626"/>
    <lineage>
        <taxon>Eukaryota</taxon>
        <taxon>Fungi</taxon>
        <taxon>Fungi incertae sedis</taxon>
        <taxon>Mucoromycota</taxon>
        <taxon>Mucoromycotina</taxon>
        <taxon>Mucoromycetes</taxon>
        <taxon>Mucorales</taxon>
        <taxon>Mucorineae</taxon>
        <taxon>Mucoraceae</taxon>
        <taxon>Mucor</taxon>
    </lineage>
</organism>
<evidence type="ECO:0000256" key="1">
    <source>
        <dbReference type="SAM" id="MobiDB-lite"/>
    </source>
</evidence>
<dbReference type="OrthoDB" id="1684102at2759"/>
<keyword evidence="2" id="KW-1133">Transmembrane helix</keyword>
<sequence length="616" mass="71286">MRSVADHEKPFGQKNLRSSRRQQQQQQHNSNNNSSNNNLRGIHINISSDPFQHRIPPYIQRLWQESRLRKHLSIWRRRLTKRYQQAGVVELVLVAVCVFAGCVVLLVHVGFFSGKKYQDWQQEHYSDPLDEVDLLDKVYPDEGRSQTTAVVLLKSQKELESTTRPILEQLCQYDMFSKFIVWNDDPTVNMTLDMIQAQGCTPNRLQIINAPIQMGSSARYHACRLSKTPYCYFQDIPRKSQRLRSTYANFLRSPHLVHGESTDHAAFINSQWRYCFSNTGKSLQLHTCFIDIESGTFVAKAMVSKFLQNYDKTSVVDAYADMYFMMYINQVPYQLEGNDNEIASNAKELTEKEIEHMDLGLTILYNDLEEGEGIVPLEPYLESTFERNARASCKDDRCLFLTNKQLFPNIDLFSYNPSIYVNVLKQMHDDYMVGSYRDHRYSNAVDLQEETSWKSIQNIRAGDYIGLDMLVPMRTSLIYRFLVNHPYSYRSSLNIQISYDGLLWVCICVAAFAFSGSNSIILYTQLKLHPSPSINCQNVDDPRASTLESNELLECRFIVTDTGYRYIRLESQKDLDFPFDVYDLSFSAKVKKDANGQILDIALNEDGIIFIEDDLN</sequence>
<keyword evidence="2" id="KW-0472">Membrane</keyword>
<dbReference type="Proteomes" id="UP000053815">
    <property type="component" value="Unassembled WGS sequence"/>
</dbReference>